<dbReference type="PROSITE" id="PS50112">
    <property type="entry name" value="PAS"/>
    <property type="match status" value="1"/>
</dbReference>
<dbReference type="NCBIfam" id="TIGR00229">
    <property type="entry name" value="sensory_box"/>
    <property type="match status" value="1"/>
</dbReference>
<accession>A0A8J6P4B7</accession>
<dbReference type="InterPro" id="IPR036097">
    <property type="entry name" value="HisK_dim/P_sf"/>
</dbReference>
<evidence type="ECO:0000313" key="7">
    <source>
        <dbReference type="Proteomes" id="UP000605201"/>
    </source>
</evidence>
<dbReference type="SUPFAM" id="SSF55874">
    <property type="entry name" value="ATPase domain of HSP90 chaperone/DNA topoisomerase II/histidine kinase"/>
    <property type="match status" value="1"/>
</dbReference>
<dbReference type="PANTHER" id="PTHR43065:SF42">
    <property type="entry name" value="TWO-COMPONENT SENSOR PPRA"/>
    <property type="match status" value="1"/>
</dbReference>
<comment type="catalytic activity">
    <reaction evidence="1">
        <text>ATP + protein L-histidine = ADP + protein N-phospho-L-histidine.</text>
        <dbReference type="EC" id="2.7.13.3"/>
    </reaction>
</comment>
<dbReference type="InterPro" id="IPR036890">
    <property type="entry name" value="HATPase_C_sf"/>
</dbReference>
<dbReference type="CDD" id="cd00082">
    <property type="entry name" value="HisKA"/>
    <property type="match status" value="1"/>
</dbReference>
<evidence type="ECO:0000256" key="1">
    <source>
        <dbReference type="ARBA" id="ARBA00000085"/>
    </source>
</evidence>
<protein>
    <recommendedName>
        <fullName evidence="2">histidine kinase</fullName>
        <ecNumber evidence="2">2.7.13.3</ecNumber>
    </recommendedName>
</protein>
<dbReference type="InterPro" id="IPR003594">
    <property type="entry name" value="HATPase_dom"/>
</dbReference>
<dbReference type="InterPro" id="IPR004358">
    <property type="entry name" value="Sig_transdc_His_kin-like_C"/>
</dbReference>
<evidence type="ECO:0000256" key="3">
    <source>
        <dbReference type="ARBA" id="ARBA00022553"/>
    </source>
</evidence>
<reference evidence="6 7" key="1">
    <citation type="submission" date="2020-08" db="EMBL/GenBank/DDBJ databases">
        <title>Bridging the membrane lipid divide: bacteria of the FCB group superphylum have the potential to synthesize archaeal ether lipids.</title>
        <authorList>
            <person name="Villanueva L."/>
            <person name="Von Meijenfeldt F.A.B."/>
            <person name="Westbye A.B."/>
            <person name="Yadav S."/>
            <person name="Hopmans E.C."/>
            <person name="Dutilh B.E."/>
            <person name="Sinninghe Damste J.S."/>
        </authorList>
    </citation>
    <scope>NUCLEOTIDE SEQUENCE [LARGE SCALE GENOMIC DNA]</scope>
    <source>
        <strain evidence="6">NIOZ-UU17</strain>
    </source>
</reference>
<sequence length="481" mass="54137">MNIAVVGGGVRCRILLEMIEKHVFVELNPNIIAVADIKNDAPGLVKAKEKGLFITNDYNEFFDRDDLDLIIELTGDNEVFFDIVSKKKKSVRAINHHTARLFWEVGVSSIQEQTSEELEKTKTMYKLVINDLIQDDVMIIDLNYRILDINDTLLTTLGLEREKVVGRYCYEISHNQNVPCAGEEHSCPLVEVKETHEHARATHIHLDKDNQKIYYSISCYPLFENNELVSVVKVAKDITKDIKWKKALMRQDKLASLGKLAATIAHEINNPLATVLTYIRLMIKLISRNRFSPERLEDISRYLATMESETARCGDIVKNLLAFSRQSKITISSHSITDIIDRTLIIISHDLKIKEIQLKKSIESNMPKVQCDFRQIQQVLLGLMYNASGAMQKGGTLTVTANRSVTAEGFLEVVISDTGCGIAEKDMENIFELFFTTKEEGKGVGLGLAVAHGIVARHNGTIAVESELDKGSTFKVRLPCE</sequence>
<dbReference type="Pfam" id="PF13426">
    <property type="entry name" value="PAS_9"/>
    <property type="match status" value="1"/>
</dbReference>
<evidence type="ECO:0000256" key="2">
    <source>
        <dbReference type="ARBA" id="ARBA00012438"/>
    </source>
</evidence>
<evidence type="ECO:0000313" key="6">
    <source>
        <dbReference type="EMBL" id="MBC8432327.1"/>
    </source>
</evidence>
<dbReference type="Proteomes" id="UP000605201">
    <property type="component" value="Unassembled WGS sequence"/>
</dbReference>
<dbReference type="Gene3D" id="3.40.50.720">
    <property type="entry name" value="NAD(P)-binding Rossmann-like Domain"/>
    <property type="match status" value="1"/>
</dbReference>
<dbReference type="SMART" id="SM00388">
    <property type="entry name" value="HisKA"/>
    <property type="match status" value="1"/>
</dbReference>
<dbReference type="EC" id="2.7.13.3" evidence="2"/>
<dbReference type="InterPro" id="IPR035965">
    <property type="entry name" value="PAS-like_dom_sf"/>
</dbReference>
<dbReference type="PANTHER" id="PTHR43065">
    <property type="entry name" value="SENSOR HISTIDINE KINASE"/>
    <property type="match status" value="1"/>
</dbReference>
<organism evidence="6 7">
    <name type="scientific">Candidatus Desulfatibia vada</name>
    <dbReference type="NCBI Taxonomy" id="2841696"/>
    <lineage>
        <taxon>Bacteria</taxon>
        <taxon>Pseudomonadati</taxon>
        <taxon>Thermodesulfobacteriota</taxon>
        <taxon>Desulfobacteria</taxon>
        <taxon>Desulfobacterales</taxon>
        <taxon>Desulfobacterales incertae sedis</taxon>
        <taxon>Candidatus Desulfatibia</taxon>
    </lineage>
</organism>
<dbReference type="SUPFAM" id="SSF47384">
    <property type="entry name" value="Homodimeric domain of signal transducing histidine kinase"/>
    <property type="match status" value="1"/>
</dbReference>
<name>A0A8J6P4B7_9BACT</name>
<dbReference type="SMART" id="SM00387">
    <property type="entry name" value="HATPase_c"/>
    <property type="match status" value="1"/>
</dbReference>
<feature type="domain" description="Histidine kinase" evidence="4">
    <location>
        <begin position="263"/>
        <end position="481"/>
    </location>
</feature>
<dbReference type="InterPro" id="IPR005467">
    <property type="entry name" value="His_kinase_dom"/>
</dbReference>
<keyword evidence="3" id="KW-0597">Phosphoprotein</keyword>
<gene>
    <name evidence="6" type="ORF">H8D96_10455</name>
</gene>
<dbReference type="InterPro" id="IPR036291">
    <property type="entry name" value="NAD(P)-bd_dom_sf"/>
</dbReference>
<dbReference type="Pfam" id="PF00512">
    <property type="entry name" value="HisKA"/>
    <property type="match status" value="1"/>
</dbReference>
<dbReference type="EMBL" id="JACNIG010000217">
    <property type="protein sequence ID" value="MBC8432327.1"/>
    <property type="molecule type" value="Genomic_DNA"/>
</dbReference>
<dbReference type="Pfam" id="PF02518">
    <property type="entry name" value="HATPase_c"/>
    <property type="match status" value="1"/>
</dbReference>
<dbReference type="GO" id="GO:0000155">
    <property type="term" value="F:phosphorelay sensor kinase activity"/>
    <property type="evidence" value="ECO:0007669"/>
    <property type="project" value="InterPro"/>
</dbReference>
<dbReference type="PROSITE" id="PS50109">
    <property type="entry name" value="HIS_KIN"/>
    <property type="match status" value="1"/>
</dbReference>
<evidence type="ECO:0000259" key="5">
    <source>
        <dbReference type="PROSITE" id="PS50112"/>
    </source>
</evidence>
<comment type="caution">
    <text evidence="6">The sequence shown here is derived from an EMBL/GenBank/DDBJ whole genome shotgun (WGS) entry which is preliminary data.</text>
</comment>
<dbReference type="CDD" id="cd00130">
    <property type="entry name" value="PAS"/>
    <property type="match status" value="1"/>
</dbReference>
<dbReference type="Gene3D" id="3.30.565.10">
    <property type="entry name" value="Histidine kinase-like ATPase, C-terminal domain"/>
    <property type="match status" value="1"/>
</dbReference>
<evidence type="ECO:0000259" key="4">
    <source>
        <dbReference type="PROSITE" id="PS50109"/>
    </source>
</evidence>
<dbReference type="InterPro" id="IPR000014">
    <property type="entry name" value="PAS"/>
</dbReference>
<proteinExistence type="predicted"/>
<dbReference type="PRINTS" id="PR00344">
    <property type="entry name" value="BCTRLSENSOR"/>
</dbReference>
<dbReference type="Gene3D" id="1.10.287.130">
    <property type="match status" value="1"/>
</dbReference>
<dbReference type="InterPro" id="IPR003661">
    <property type="entry name" value="HisK_dim/P_dom"/>
</dbReference>
<dbReference type="Gene3D" id="3.30.450.20">
    <property type="entry name" value="PAS domain"/>
    <property type="match status" value="1"/>
</dbReference>
<feature type="domain" description="PAS" evidence="5">
    <location>
        <begin position="121"/>
        <end position="177"/>
    </location>
</feature>
<dbReference type="SUPFAM" id="SSF51735">
    <property type="entry name" value="NAD(P)-binding Rossmann-fold domains"/>
    <property type="match status" value="1"/>
</dbReference>
<dbReference type="SUPFAM" id="SSF55785">
    <property type="entry name" value="PYP-like sensor domain (PAS domain)"/>
    <property type="match status" value="1"/>
</dbReference>
<dbReference type="AlphaFoldDB" id="A0A8J6P4B7"/>